<dbReference type="RefSeq" id="XP_065330596.1">
    <property type="nucleotide sequence ID" value="XM_065474524.1"/>
</dbReference>
<protein>
    <submittedName>
        <fullName evidence="1">Uncharacterized protein</fullName>
    </submittedName>
</protein>
<organism evidence="1 2">
    <name type="scientific">Vairimorpha necatrix</name>
    <dbReference type="NCBI Taxonomy" id="6039"/>
    <lineage>
        <taxon>Eukaryota</taxon>
        <taxon>Fungi</taxon>
        <taxon>Fungi incertae sedis</taxon>
        <taxon>Microsporidia</taxon>
        <taxon>Nosematidae</taxon>
        <taxon>Vairimorpha</taxon>
    </lineage>
</organism>
<dbReference type="EMBL" id="CP142734">
    <property type="protein sequence ID" value="WUR04451.1"/>
    <property type="molecule type" value="Genomic_DNA"/>
</dbReference>
<evidence type="ECO:0000313" key="2">
    <source>
        <dbReference type="Proteomes" id="UP001334084"/>
    </source>
</evidence>
<proteinExistence type="predicted"/>
<reference evidence="1" key="1">
    <citation type="journal article" date="2024" name="BMC Genomics">
        <title>Functional annotation of a divergent genome using sequence and structure-based similarity.</title>
        <authorList>
            <person name="Svedberg D."/>
            <person name="Winiger R.R."/>
            <person name="Berg A."/>
            <person name="Sharma H."/>
            <person name="Tellgren-Roth C."/>
            <person name="Debrunner-Vossbrinck B.A."/>
            <person name="Vossbrinck C.R."/>
            <person name="Barandun J."/>
        </authorList>
    </citation>
    <scope>NUCLEOTIDE SEQUENCE</scope>
    <source>
        <strain evidence="1">Illinois isolate</strain>
    </source>
</reference>
<name>A0AAX4JEQ5_9MICR</name>
<evidence type="ECO:0000313" key="1">
    <source>
        <dbReference type="EMBL" id="WUR04451.1"/>
    </source>
</evidence>
<dbReference type="KEGG" id="vnx:VNE69_09006"/>
<sequence>MLFVIIPQINSLNNLESFINSREVNSNDTNTLYFYDERQNKMKCLKNIIKNADIIRSDSIDLHKLSKISNIVFQILMYDSSVNEILHSVFKVQKNLDNEEMKNLERKFELNVILFLISRNHKIKSREVNKFIQALAFGSYKLIYYLSLTYKIKNKADKVILKYSLRNNIELKIDLECNEKITQVFNGNVVNETIKNKILFYKSELDEKNYLTTTENYISDHATILFEPNEDNSNNKIVDACINSICE</sequence>
<dbReference type="Proteomes" id="UP001334084">
    <property type="component" value="Chromosome 9"/>
</dbReference>
<accession>A0AAX4JEQ5</accession>
<dbReference type="AlphaFoldDB" id="A0AAX4JEQ5"/>
<dbReference type="GeneID" id="90542285"/>
<keyword evidence="2" id="KW-1185">Reference proteome</keyword>
<gene>
    <name evidence="1" type="ORF">VNE69_09006</name>
</gene>